<dbReference type="SUPFAM" id="SSF46565">
    <property type="entry name" value="Chaperone J-domain"/>
    <property type="match status" value="1"/>
</dbReference>
<feature type="region of interest" description="Disordered" evidence="1">
    <location>
        <begin position="782"/>
        <end position="803"/>
    </location>
</feature>
<dbReference type="Pfam" id="PF00226">
    <property type="entry name" value="DnaJ"/>
    <property type="match status" value="1"/>
</dbReference>
<keyword evidence="3" id="KW-0346">Stress response</keyword>
<name>A0A9W9K0V4_9EURO</name>
<evidence type="ECO:0000259" key="2">
    <source>
        <dbReference type="PROSITE" id="PS50076"/>
    </source>
</evidence>
<dbReference type="Gene3D" id="1.10.287.110">
    <property type="entry name" value="DnaJ domain"/>
    <property type="match status" value="1"/>
</dbReference>
<feature type="compositionally biased region" description="Polar residues" evidence="1">
    <location>
        <begin position="473"/>
        <end position="489"/>
    </location>
</feature>
<dbReference type="InterPro" id="IPR036869">
    <property type="entry name" value="J_dom_sf"/>
</dbReference>
<feature type="compositionally biased region" description="Basic and acidic residues" evidence="1">
    <location>
        <begin position="695"/>
        <end position="709"/>
    </location>
</feature>
<accession>A0A9W9K0V4</accession>
<feature type="compositionally biased region" description="Basic and acidic residues" evidence="1">
    <location>
        <begin position="147"/>
        <end position="158"/>
    </location>
</feature>
<evidence type="ECO:0000313" key="3">
    <source>
        <dbReference type="EMBL" id="KAJ5088650.1"/>
    </source>
</evidence>
<proteinExistence type="predicted"/>
<feature type="region of interest" description="Disordered" evidence="1">
    <location>
        <begin position="79"/>
        <end position="513"/>
    </location>
</feature>
<feature type="compositionally biased region" description="Polar residues" evidence="1">
    <location>
        <begin position="300"/>
        <end position="341"/>
    </location>
</feature>
<dbReference type="EMBL" id="JAPQKH010000007">
    <property type="protein sequence ID" value="KAJ5088650.1"/>
    <property type="molecule type" value="Genomic_DNA"/>
</dbReference>
<feature type="compositionally biased region" description="Polar residues" evidence="1">
    <location>
        <begin position="710"/>
        <end position="721"/>
    </location>
</feature>
<dbReference type="PROSITE" id="PS00636">
    <property type="entry name" value="DNAJ_1"/>
    <property type="match status" value="1"/>
</dbReference>
<feature type="compositionally biased region" description="Polar residues" evidence="1">
    <location>
        <begin position="536"/>
        <end position="587"/>
    </location>
</feature>
<feature type="compositionally biased region" description="Basic residues" evidence="1">
    <location>
        <begin position="382"/>
        <end position="398"/>
    </location>
</feature>
<protein>
    <submittedName>
        <fullName evidence="3">Heat shock protein DnaJ N-terminal</fullName>
    </submittedName>
</protein>
<feature type="compositionally biased region" description="Pro residues" evidence="1">
    <location>
        <begin position="273"/>
        <end position="282"/>
    </location>
</feature>
<dbReference type="CDD" id="cd06257">
    <property type="entry name" value="DnaJ"/>
    <property type="match status" value="1"/>
</dbReference>
<dbReference type="OrthoDB" id="10265645at2759"/>
<dbReference type="InterPro" id="IPR050817">
    <property type="entry name" value="DjlA_DnaK_co-chaperone"/>
</dbReference>
<evidence type="ECO:0000313" key="4">
    <source>
        <dbReference type="Proteomes" id="UP001149165"/>
    </source>
</evidence>
<dbReference type="InterPro" id="IPR001623">
    <property type="entry name" value="DnaJ_domain"/>
</dbReference>
<sequence>MVKADVRRDYYGDLGLSASAESEEIKKQFRKLALKFHPDRNPGREQEFIAKFQAIQAAHEILSDPQQRIKYDTDRLRAGYGKIYGPPRTNTQRRPAPTQASTASARPQPPKPTYSQWSEANRTQNGPSAGAQRYSAHARAGPQQWQKKQDDSQTRADAFKGFSGMRGSNAGSWRSFDPQTGRSSTATGGGGTPRQQNTPFGTQRPKSAYEFFKDNARTSSSTSPNSAKKKHGFAPGTAGGDEPPARNTSAYTNNRSDRPSSMYFDSVPSPTAKKPPPAPEPPHFPEEFERNRRGYAATSGEKTFFSNSPLGRSESARTPSGSFRASSSRTKPPTSAHPTSNGRRRSGSPRPDKKKVYDISSGTSSSESDGSEEAFASMPKHSSSKGKPKAVPKSRLRPNQKFSDFYHGGDSSTGTGEEPSRNGRSSQRSQPTPTPANTGTRRPRRQPSYVDLTADSDENKGHNSDSAAFPRGSTRSQQPAQDQGSNTRTESTKDSQPAFATFERRSSSDVNNLHKKFSAEDWRDHLENVDFLGASAYSTRKSPNSKAQTQPTSRNDSAESIPSAGSPSLNPFGTFNESSQAKSQQAPTPFAQAKFSADEWAKQLNNLSWNVPEPSRTRQSANTPPLARSPRKQSKTGSKVRPTPQAASVASEAEEAKETVNGHQTPPMPEQSVPTEAEAMDIDDELLPSKSENVASKESKDASYPDLDSHATQGTATNGTVPPQENPTTPPPQAESKPNPEAQIPLFNLDNLSKTAPFTNTNSSGIDNLNDVHATLPFESRAKQPTTTNHDIRPRELNLPNPPKRPWAPQLVQMGPNSQVLPLEKWQYYVSAMSTYIHDWNNFNRRMLLHFNTRQEAVETGLSANWISATGDSARLNINGNDDDTDSEKKDADYSELDEYLIPGRAKGGFSAYMRGIEEDLQVRKHWDVACEMHRDCIVDLGRLREWIRNGGKVVSFAQRPQYDL</sequence>
<dbReference type="PRINTS" id="PR00625">
    <property type="entry name" value="JDOMAIN"/>
</dbReference>
<feature type="compositionally biased region" description="Pro residues" evidence="1">
    <location>
        <begin position="724"/>
        <end position="733"/>
    </location>
</feature>
<dbReference type="Proteomes" id="UP001149165">
    <property type="component" value="Unassembled WGS sequence"/>
</dbReference>
<dbReference type="PANTHER" id="PTHR24074">
    <property type="entry name" value="CO-CHAPERONE PROTEIN DJLA"/>
    <property type="match status" value="1"/>
</dbReference>
<reference evidence="3" key="2">
    <citation type="journal article" date="2023" name="IMA Fungus">
        <title>Comparative genomic study of the Penicillium genus elucidates a diverse pangenome and 15 lateral gene transfer events.</title>
        <authorList>
            <person name="Petersen C."/>
            <person name="Sorensen T."/>
            <person name="Nielsen M.R."/>
            <person name="Sondergaard T.E."/>
            <person name="Sorensen J.L."/>
            <person name="Fitzpatrick D.A."/>
            <person name="Frisvad J.C."/>
            <person name="Nielsen K.L."/>
        </authorList>
    </citation>
    <scope>NUCLEOTIDE SEQUENCE</scope>
    <source>
        <strain evidence="3">IBT 30069</strain>
    </source>
</reference>
<comment type="caution">
    <text evidence="3">The sequence shown here is derived from an EMBL/GenBank/DDBJ whole genome shotgun (WGS) entry which is preliminary data.</text>
</comment>
<dbReference type="FunFam" id="1.10.287.110:FF:000096">
    <property type="entry name" value="DnaJ domain protein"/>
    <property type="match status" value="1"/>
</dbReference>
<evidence type="ECO:0000256" key="1">
    <source>
        <dbReference type="SAM" id="MobiDB-lite"/>
    </source>
</evidence>
<feature type="compositionally biased region" description="Polar residues" evidence="1">
    <location>
        <begin position="422"/>
        <end position="440"/>
    </location>
</feature>
<dbReference type="SMART" id="SM00271">
    <property type="entry name" value="DnaJ"/>
    <property type="match status" value="1"/>
</dbReference>
<organism evidence="3 4">
    <name type="scientific">Penicillium angulare</name>
    <dbReference type="NCBI Taxonomy" id="116970"/>
    <lineage>
        <taxon>Eukaryota</taxon>
        <taxon>Fungi</taxon>
        <taxon>Dikarya</taxon>
        <taxon>Ascomycota</taxon>
        <taxon>Pezizomycotina</taxon>
        <taxon>Eurotiomycetes</taxon>
        <taxon>Eurotiomycetidae</taxon>
        <taxon>Eurotiales</taxon>
        <taxon>Aspergillaceae</taxon>
        <taxon>Penicillium</taxon>
    </lineage>
</organism>
<dbReference type="InterPro" id="IPR018253">
    <property type="entry name" value="DnaJ_domain_CS"/>
</dbReference>
<keyword evidence="4" id="KW-1185">Reference proteome</keyword>
<feature type="compositionally biased region" description="Basic and acidic residues" evidence="1">
    <location>
        <begin position="283"/>
        <end position="292"/>
    </location>
</feature>
<feature type="compositionally biased region" description="Polar residues" evidence="1">
    <location>
        <begin position="217"/>
        <end position="226"/>
    </location>
</feature>
<feature type="region of interest" description="Disordered" evidence="1">
    <location>
        <begin position="535"/>
        <end position="743"/>
    </location>
</feature>
<dbReference type="PROSITE" id="PS50076">
    <property type="entry name" value="DNAJ_2"/>
    <property type="match status" value="1"/>
</dbReference>
<gene>
    <name evidence="3" type="ORF">N7456_012266</name>
</gene>
<dbReference type="AlphaFoldDB" id="A0A9W9K0V4"/>
<feature type="domain" description="J" evidence="2">
    <location>
        <begin position="9"/>
        <end position="75"/>
    </location>
</feature>
<feature type="compositionally biased region" description="Polar residues" evidence="1">
    <location>
        <begin position="113"/>
        <end position="127"/>
    </location>
</feature>
<reference evidence="3" key="1">
    <citation type="submission" date="2022-11" db="EMBL/GenBank/DDBJ databases">
        <authorList>
            <person name="Petersen C."/>
        </authorList>
    </citation>
    <scope>NUCLEOTIDE SEQUENCE</scope>
    <source>
        <strain evidence="3">IBT 30069</strain>
    </source>
</reference>
<feature type="compositionally biased region" description="Polar residues" evidence="1">
    <location>
        <begin position="88"/>
        <end position="105"/>
    </location>
</feature>
<feature type="compositionally biased region" description="Polar residues" evidence="1">
    <location>
        <begin position="193"/>
        <end position="205"/>
    </location>
</feature>